<evidence type="ECO:0000256" key="15">
    <source>
        <dbReference type="ARBA" id="ARBA00023316"/>
    </source>
</evidence>
<comment type="similarity">
    <text evidence="3">In the C-terminal section; belongs to the transpeptidase family.</text>
</comment>
<evidence type="ECO:0000256" key="14">
    <source>
        <dbReference type="ARBA" id="ARBA00023268"/>
    </source>
</evidence>
<dbReference type="InterPro" id="IPR001460">
    <property type="entry name" value="PCN-bd_Tpept"/>
</dbReference>
<keyword evidence="15" id="KW-0961">Cell wall biogenesis/degradation</keyword>
<reference evidence="21" key="1">
    <citation type="submission" date="2021-03" db="EMBL/GenBank/DDBJ databases">
        <title>Acanthopleuribacteraceae sp. M133.</title>
        <authorList>
            <person name="Wang G."/>
        </authorList>
    </citation>
    <scope>NUCLEOTIDE SEQUENCE</scope>
    <source>
        <strain evidence="21">M133</strain>
    </source>
</reference>
<evidence type="ECO:0000256" key="4">
    <source>
        <dbReference type="ARBA" id="ARBA00007739"/>
    </source>
</evidence>
<dbReference type="GO" id="GO:0009252">
    <property type="term" value="P:peptidoglycan biosynthetic process"/>
    <property type="evidence" value="ECO:0007669"/>
    <property type="project" value="UniProtKB-KW"/>
</dbReference>
<evidence type="ECO:0000256" key="5">
    <source>
        <dbReference type="ARBA" id="ARBA00022475"/>
    </source>
</evidence>
<dbReference type="Gene3D" id="1.10.3810.10">
    <property type="entry name" value="Biosynthetic peptidoglycan transglycosylase-like"/>
    <property type="match status" value="1"/>
</dbReference>
<keyword evidence="22" id="KW-1185">Reference proteome</keyword>
<evidence type="ECO:0000256" key="8">
    <source>
        <dbReference type="ARBA" id="ARBA00022676"/>
    </source>
</evidence>
<evidence type="ECO:0000256" key="17">
    <source>
        <dbReference type="ARBA" id="ARBA00049902"/>
    </source>
</evidence>
<dbReference type="Gene3D" id="3.40.710.10">
    <property type="entry name" value="DD-peptidase/beta-lactamase superfamily"/>
    <property type="match status" value="1"/>
</dbReference>
<evidence type="ECO:0000259" key="18">
    <source>
        <dbReference type="Pfam" id="PF00905"/>
    </source>
</evidence>
<dbReference type="GO" id="GO:0005886">
    <property type="term" value="C:plasma membrane"/>
    <property type="evidence" value="ECO:0007669"/>
    <property type="project" value="UniProtKB-SubCell"/>
</dbReference>
<dbReference type="GO" id="GO:0030288">
    <property type="term" value="C:outer membrane-bounded periplasmic space"/>
    <property type="evidence" value="ECO:0007669"/>
    <property type="project" value="TreeGrafter"/>
</dbReference>
<comment type="subcellular location">
    <subcellularLocation>
        <location evidence="1">Cell membrane</location>
    </subcellularLocation>
</comment>
<dbReference type="SUPFAM" id="SSF56601">
    <property type="entry name" value="beta-lactamase/transpeptidase-like"/>
    <property type="match status" value="1"/>
</dbReference>
<dbReference type="Proteomes" id="UP000663929">
    <property type="component" value="Chromosome"/>
</dbReference>
<evidence type="ECO:0000256" key="10">
    <source>
        <dbReference type="ARBA" id="ARBA00022801"/>
    </source>
</evidence>
<keyword evidence="14" id="KW-0511">Multifunctional enzyme</keyword>
<dbReference type="GO" id="GO:0071555">
    <property type="term" value="P:cell wall organization"/>
    <property type="evidence" value="ECO:0007669"/>
    <property type="project" value="UniProtKB-KW"/>
</dbReference>
<evidence type="ECO:0000256" key="13">
    <source>
        <dbReference type="ARBA" id="ARBA00023136"/>
    </source>
</evidence>
<comment type="pathway">
    <text evidence="2">Cell wall biogenesis; peptidoglycan biosynthesis.</text>
</comment>
<keyword evidence="10" id="KW-0378">Hydrolase</keyword>
<feature type="domain" description="Glycosyl transferase family 51" evidence="19">
    <location>
        <begin position="165"/>
        <end position="337"/>
    </location>
</feature>
<accession>A0A8A4U1V8</accession>
<dbReference type="PANTHER" id="PTHR32282">
    <property type="entry name" value="BINDING PROTEIN TRANSPEPTIDASE, PUTATIVE-RELATED"/>
    <property type="match status" value="1"/>
</dbReference>
<evidence type="ECO:0000256" key="9">
    <source>
        <dbReference type="ARBA" id="ARBA00022679"/>
    </source>
</evidence>
<evidence type="ECO:0000259" key="19">
    <source>
        <dbReference type="Pfam" id="PF00912"/>
    </source>
</evidence>
<keyword evidence="12" id="KW-0573">Peptidoglycan synthesis</keyword>
<evidence type="ECO:0000256" key="16">
    <source>
        <dbReference type="ARBA" id="ARBA00034000"/>
    </source>
</evidence>
<comment type="catalytic activity">
    <reaction evidence="16">
        <text>Preferential cleavage: (Ac)2-L-Lys-D-Ala-|-D-Ala. Also transpeptidation of peptidyl-alanyl moieties that are N-acyl substituents of D-alanine.</text>
        <dbReference type="EC" id="3.4.16.4"/>
    </reaction>
</comment>
<keyword evidence="5" id="KW-1003">Cell membrane</keyword>
<dbReference type="InterPro" id="IPR050396">
    <property type="entry name" value="Glycosyltr_51/Transpeptidase"/>
</dbReference>
<dbReference type="InterPro" id="IPR023346">
    <property type="entry name" value="Lysozyme-like_dom_sf"/>
</dbReference>
<keyword evidence="9" id="KW-0808">Transferase</keyword>
<dbReference type="EMBL" id="CP071793">
    <property type="protein sequence ID" value="QTD52715.1"/>
    <property type="molecule type" value="Genomic_DNA"/>
</dbReference>
<evidence type="ECO:0000256" key="1">
    <source>
        <dbReference type="ARBA" id="ARBA00004236"/>
    </source>
</evidence>
<protein>
    <submittedName>
        <fullName evidence="21">Transglycosylase domain-containing protein</fullName>
    </submittedName>
</protein>
<keyword evidence="11" id="KW-0133">Cell shape</keyword>
<evidence type="ECO:0000256" key="3">
    <source>
        <dbReference type="ARBA" id="ARBA00007090"/>
    </source>
</evidence>
<dbReference type="GO" id="GO:0006508">
    <property type="term" value="P:proteolysis"/>
    <property type="evidence" value="ECO:0007669"/>
    <property type="project" value="UniProtKB-KW"/>
</dbReference>
<evidence type="ECO:0000256" key="7">
    <source>
        <dbReference type="ARBA" id="ARBA00022670"/>
    </source>
</evidence>
<organism evidence="21 22">
    <name type="scientific">Sulfidibacter corallicola</name>
    <dbReference type="NCBI Taxonomy" id="2818388"/>
    <lineage>
        <taxon>Bacteria</taxon>
        <taxon>Pseudomonadati</taxon>
        <taxon>Acidobacteriota</taxon>
        <taxon>Holophagae</taxon>
        <taxon>Acanthopleuribacterales</taxon>
        <taxon>Acanthopleuribacteraceae</taxon>
        <taxon>Sulfidibacter</taxon>
    </lineage>
</organism>
<name>A0A8A4U1V8_SULCO</name>
<keyword evidence="7" id="KW-0645">Protease</keyword>
<dbReference type="SUPFAM" id="SSF53955">
    <property type="entry name" value="Lysozyme-like"/>
    <property type="match status" value="1"/>
</dbReference>
<dbReference type="InterPro" id="IPR012338">
    <property type="entry name" value="Beta-lactam/transpept-like"/>
</dbReference>
<sequence>MSVHSAFLARRKTARAVAVQSVFRLFQIMLLVTLAAMPVRGERLMDVVGRREYRIYSDAFPLVSGRTVAELRLEERLKRLGYRRIRKKPSAPGTYFWSHRTFWIYQREHQHRGKKRGARLFGLDLRKADGMIQGARDADGKPIEIGARGKLWLEPELLAESLEGERAARLSFALSEVPEHVWRPLLAAEDARFFDHLGLDGRALARSTLANIKAGKVVQGGSTITQQLIKNRDLTPKRTFGRKASEAWRAVRLEALYSKKEILETYLNHVYLGHVSGLAVHGYGTGARVFFDKSVADLSLAEAATLAAMVQGPNRLSPIRNPDNARGRRDWVLERMESLGWATPAQVAAARAKPVRAKVRKPRRVGLTHFRNWIAESLAEEAPRRSAKNLGFVVSSAIDPLLQEDAERQVAQHLSGLRRRYSRLRKGKLSAALVALDAENGAVLAYVGGDPRDTGDQFDRVRKARRQPGSSIKPFILLEGFDRGWGKLSLNPSSRVADKPLTIDLPNGPWRPTNNDGRFHGVIDLRTALRHSYNVPFVRLGRHLGYGKVADRFREVGLPMPDDPGPAFLLGAIEVSPLELAAAYTVFATPGYSLEPVPIWRIGKPKGRRLERFRTKRDRISSKASAYLVADLLADVVAKGSGKAASIKGHTVRGKTGTSSNRRDAWFAGTAGSLVCVVWVGLDEGDSAGLTGGGAAATLWRTFMAKAIPARPDRQIERPSMIVEAWVDPTSGLLVKEGKKGAHKELFRRDSKPRRNRWWRIDRSIQVIE</sequence>
<dbReference type="InterPro" id="IPR001264">
    <property type="entry name" value="Glyco_trans_51"/>
</dbReference>
<dbReference type="KEGG" id="scor:J3U87_09585"/>
<dbReference type="GO" id="GO:0008360">
    <property type="term" value="P:regulation of cell shape"/>
    <property type="evidence" value="ECO:0007669"/>
    <property type="project" value="UniProtKB-KW"/>
</dbReference>
<keyword evidence="6" id="KW-0121">Carboxypeptidase</keyword>
<comment type="similarity">
    <text evidence="4">In the N-terminal section; belongs to the glycosyltransferase 51 family.</text>
</comment>
<dbReference type="Gene3D" id="3.30.2060.10">
    <property type="entry name" value="Penicillin-binding protein 1b domain"/>
    <property type="match status" value="1"/>
</dbReference>
<keyword evidence="8" id="KW-0328">Glycosyltransferase</keyword>
<dbReference type="Pfam" id="PF00905">
    <property type="entry name" value="Transpeptidase"/>
    <property type="match status" value="1"/>
</dbReference>
<dbReference type="AlphaFoldDB" id="A0A8A4U1V8"/>
<evidence type="ECO:0000256" key="6">
    <source>
        <dbReference type="ARBA" id="ARBA00022645"/>
    </source>
</evidence>
<dbReference type="GO" id="GO:0008658">
    <property type="term" value="F:penicillin binding"/>
    <property type="evidence" value="ECO:0007669"/>
    <property type="project" value="InterPro"/>
</dbReference>
<evidence type="ECO:0000259" key="20">
    <source>
        <dbReference type="Pfam" id="PF14814"/>
    </source>
</evidence>
<dbReference type="PANTHER" id="PTHR32282:SF11">
    <property type="entry name" value="PENICILLIN-BINDING PROTEIN 1B"/>
    <property type="match status" value="1"/>
</dbReference>
<evidence type="ECO:0000256" key="12">
    <source>
        <dbReference type="ARBA" id="ARBA00022984"/>
    </source>
</evidence>
<feature type="domain" description="Bifunctional transglycosylase second" evidence="20">
    <location>
        <begin position="63"/>
        <end position="139"/>
    </location>
</feature>
<keyword evidence="13" id="KW-0472">Membrane</keyword>
<feature type="domain" description="Penicillin-binding protein transpeptidase" evidence="18">
    <location>
        <begin position="432"/>
        <end position="697"/>
    </location>
</feature>
<dbReference type="InterPro" id="IPR028166">
    <property type="entry name" value="UB2H"/>
</dbReference>
<dbReference type="Pfam" id="PF14814">
    <property type="entry name" value="UB2H"/>
    <property type="match status" value="1"/>
</dbReference>
<dbReference type="InterPro" id="IPR036950">
    <property type="entry name" value="PBP_transglycosylase"/>
</dbReference>
<comment type="catalytic activity">
    <reaction evidence="17">
        <text>[GlcNAc-(1-&gt;4)-Mur2Ac(oyl-L-Ala-gamma-D-Glu-L-Lys-D-Ala-D-Ala)](n)-di-trans,octa-cis-undecaprenyl diphosphate + beta-D-GlcNAc-(1-&gt;4)-Mur2Ac(oyl-L-Ala-gamma-D-Glu-L-Lys-D-Ala-D-Ala)-di-trans,octa-cis-undecaprenyl diphosphate = [GlcNAc-(1-&gt;4)-Mur2Ac(oyl-L-Ala-gamma-D-Glu-L-Lys-D-Ala-D-Ala)](n+1)-di-trans,octa-cis-undecaprenyl diphosphate + di-trans,octa-cis-undecaprenyl diphosphate + H(+)</text>
        <dbReference type="Rhea" id="RHEA:23708"/>
        <dbReference type="Rhea" id="RHEA-COMP:9602"/>
        <dbReference type="Rhea" id="RHEA-COMP:9603"/>
        <dbReference type="ChEBI" id="CHEBI:15378"/>
        <dbReference type="ChEBI" id="CHEBI:58405"/>
        <dbReference type="ChEBI" id="CHEBI:60033"/>
        <dbReference type="ChEBI" id="CHEBI:78435"/>
        <dbReference type="EC" id="2.4.99.28"/>
    </reaction>
</comment>
<gene>
    <name evidence="21" type="ORF">J3U87_09585</name>
</gene>
<dbReference type="GO" id="GO:0009002">
    <property type="term" value="F:serine-type D-Ala-D-Ala carboxypeptidase activity"/>
    <property type="evidence" value="ECO:0007669"/>
    <property type="project" value="UniProtKB-EC"/>
</dbReference>
<dbReference type="RefSeq" id="WP_237382818.1">
    <property type="nucleotide sequence ID" value="NZ_CP071793.1"/>
</dbReference>
<evidence type="ECO:0000313" key="21">
    <source>
        <dbReference type="EMBL" id="QTD52715.1"/>
    </source>
</evidence>
<dbReference type="Pfam" id="PF00912">
    <property type="entry name" value="Transgly"/>
    <property type="match status" value="1"/>
</dbReference>
<evidence type="ECO:0000256" key="2">
    <source>
        <dbReference type="ARBA" id="ARBA00004752"/>
    </source>
</evidence>
<dbReference type="GO" id="GO:0008955">
    <property type="term" value="F:peptidoglycan glycosyltransferase activity"/>
    <property type="evidence" value="ECO:0007669"/>
    <property type="project" value="UniProtKB-EC"/>
</dbReference>
<evidence type="ECO:0000313" key="22">
    <source>
        <dbReference type="Proteomes" id="UP000663929"/>
    </source>
</evidence>
<evidence type="ECO:0000256" key="11">
    <source>
        <dbReference type="ARBA" id="ARBA00022960"/>
    </source>
</evidence>
<proteinExistence type="inferred from homology"/>